<name>A0AAU7D809_9BACT</name>
<gene>
    <name evidence="1" type="ORF">P8936_16455</name>
</gene>
<accession>A0AAU7D809</accession>
<organism evidence="1">
    <name type="scientific">Edaphobacter paludis</name>
    <dbReference type="NCBI Taxonomy" id="3035702"/>
    <lineage>
        <taxon>Bacteria</taxon>
        <taxon>Pseudomonadati</taxon>
        <taxon>Acidobacteriota</taxon>
        <taxon>Terriglobia</taxon>
        <taxon>Terriglobales</taxon>
        <taxon>Acidobacteriaceae</taxon>
        <taxon>Edaphobacter</taxon>
    </lineage>
</organism>
<protein>
    <submittedName>
        <fullName evidence="1">Uncharacterized protein</fullName>
    </submittedName>
</protein>
<dbReference type="AlphaFoldDB" id="A0AAU7D809"/>
<sequence>MAIVTAIFIAGQVTGRIKDQEKTLAHHDNRLDGHDLKLDAHTQSITRMEAWTEGYNAGSGRK</sequence>
<evidence type="ECO:0000313" key="1">
    <source>
        <dbReference type="EMBL" id="XBH13258.1"/>
    </source>
</evidence>
<dbReference type="EMBL" id="CP121195">
    <property type="protein sequence ID" value="XBH13258.1"/>
    <property type="molecule type" value="Genomic_DNA"/>
</dbReference>
<proteinExistence type="predicted"/>
<dbReference type="RefSeq" id="WP_348269740.1">
    <property type="nucleotide sequence ID" value="NZ_CP121195.1"/>
</dbReference>
<reference evidence="1" key="1">
    <citation type="submission" date="2023-03" db="EMBL/GenBank/DDBJ databases">
        <title>Edaphobacter sp.</title>
        <authorList>
            <person name="Huber K.J."/>
            <person name="Papendorf J."/>
            <person name="Pilke C."/>
            <person name="Bunk B."/>
            <person name="Sproeer C."/>
            <person name="Pester M."/>
        </authorList>
    </citation>
    <scope>NUCLEOTIDE SEQUENCE</scope>
    <source>
        <strain evidence="1">DSM 109920</strain>
    </source>
</reference>